<dbReference type="PRINTS" id="PR00081">
    <property type="entry name" value="GDHRDH"/>
</dbReference>
<dbReference type="InterPro" id="IPR052625">
    <property type="entry name" value="Chl_b_Red"/>
</dbReference>
<dbReference type="PANTHER" id="PTHR24314">
    <property type="entry name" value="NON-SPECIFIC LIPID TRANSFER PROTEIN-RELATED"/>
    <property type="match status" value="1"/>
</dbReference>
<dbReference type="CDD" id="cd05233">
    <property type="entry name" value="SDR_c"/>
    <property type="match status" value="1"/>
</dbReference>
<dbReference type="Pfam" id="PF00106">
    <property type="entry name" value="adh_short"/>
    <property type="match status" value="1"/>
</dbReference>
<sequence>MFCSPPTPNDVPVGETYIITGGTRGVGFGLARELLRRGQNVFLCGRSAGSVEKAISRLEEEIVGGENAGGGVGGGCVGGVPCDVSNPDEVRKLWDAAVARFGRVDVFVNNAGILPYVPLLPPPAAEKSIDDEAEDRIDHDEQISRCVDVNVKGAIYCCRVAAAGMRRQPKSSKTRPCRIYLMEGLGSRGDIRDSDMMVYGLTKYAGAYLANAVEKELACRAKRPSTSSLDEPAVCLGRLSPGIVTTDMLMGSFVNKSPEEVAQKKRILNILADSEGTVTPWLADQLIAGNLTIRWLTPAGILGRFAKSLFLPSRDLFTDNADGAVSTL</sequence>
<gene>
    <name evidence="1" type="ORF">OAUR00152_LOCUS38947</name>
</gene>
<dbReference type="PANTHER" id="PTHR24314:SF21">
    <property type="entry name" value="CHLOROPHYLL(IDE) B REDUCTASE NYC1, CHLOROPLASTIC-RELATED"/>
    <property type="match status" value="1"/>
</dbReference>
<dbReference type="GO" id="GO:0034256">
    <property type="term" value="F:chlorophyll(ide) b reductase activity"/>
    <property type="evidence" value="ECO:0007669"/>
    <property type="project" value="TreeGrafter"/>
</dbReference>
<name>A0A7S4NF00_9STRA</name>
<dbReference type="GO" id="GO:0015996">
    <property type="term" value="P:chlorophyll catabolic process"/>
    <property type="evidence" value="ECO:0007669"/>
    <property type="project" value="TreeGrafter"/>
</dbReference>
<organism evidence="1">
    <name type="scientific">Odontella aurita</name>
    <dbReference type="NCBI Taxonomy" id="265563"/>
    <lineage>
        <taxon>Eukaryota</taxon>
        <taxon>Sar</taxon>
        <taxon>Stramenopiles</taxon>
        <taxon>Ochrophyta</taxon>
        <taxon>Bacillariophyta</taxon>
        <taxon>Mediophyceae</taxon>
        <taxon>Biddulphiophycidae</taxon>
        <taxon>Eupodiscales</taxon>
        <taxon>Odontellaceae</taxon>
        <taxon>Odontella</taxon>
    </lineage>
</organism>
<accession>A0A7S4NF00</accession>
<evidence type="ECO:0000313" key="1">
    <source>
        <dbReference type="EMBL" id="CAE2283406.1"/>
    </source>
</evidence>
<dbReference type="Gene3D" id="3.40.50.720">
    <property type="entry name" value="NAD(P)-binding Rossmann-like Domain"/>
    <property type="match status" value="1"/>
</dbReference>
<dbReference type="AlphaFoldDB" id="A0A7S4NF00"/>
<dbReference type="EMBL" id="HBKQ01056955">
    <property type="protein sequence ID" value="CAE2283406.1"/>
    <property type="molecule type" value="Transcribed_RNA"/>
</dbReference>
<reference evidence="1" key="1">
    <citation type="submission" date="2021-01" db="EMBL/GenBank/DDBJ databases">
        <authorList>
            <person name="Corre E."/>
            <person name="Pelletier E."/>
            <person name="Niang G."/>
            <person name="Scheremetjew M."/>
            <person name="Finn R."/>
            <person name="Kale V."/>
            <person name="Holt S."/>
            <person name="Cochrane G."/>
            <person name="Meng A."/>
            <person name="Brown T."/>
            <person name="Cohen L."/>
        </authorList>
    </citation>
    <scope>NUCLEOTIDE SEQUENCE</scope>
    <source>
        <strain evidence="1">Isolate 1302-5</strain>
    </source>
</reference>
<dbReference type="SUPFAM" id="SSF51735">
    <property type="entry name" value="NAD(P)-binding Rossmann-fold domains"/>
    <property type="match status" value="1"/>
</dbReference>
<evidence type="ECO:0008006" key="2">
    <source>
        <dbReference type="Google" id="ProtNLM"/>
    </source>
</evidence>
<dbReference type="InterPro" id="IPR002347">
    <property type="entry name" value="SDR_fam"/>
</dbReference>
<dbReference type="InterPro" id="IPR036291">
    <property type="entry name" value="NAD(P)-bd_dom_sf"/>
</dbReference>
<proteinExistence type="predicted"/>
<protein>
    <recommendedName>
        <fullName evidence="2">Protochlorophyllide reductase</fullName>
    </recommendedName>
</protein>
<dbReference type="GO" id="GO:0010304">
    <property type="term" value="P:PSII associated light-harvesting complex II catabolic process"/>
    <property type="evidence" value="ECO:0007669"/>
    <property type="project" value="TreeGrafter"/>
</dbReference>